<keyword evidence="3" id="KW-0804">Transcription</keyword>
<dbReference type="SUPFAM" id="SSF46785">
    <property type="entry name" value="Winged helix' DNA-binding domain"/>
    <property type="match status" value="1"/>
</dbReference>
<dbReference type="SMART" id="SM00345">
    <property type="entry name" value="HTH_GNTR"/>
    <property type="match status" value="1"/>
</dbReference>
<organism evidence="6 7">
    <name type="scientific">Nocardia jinanensis</name>
    <dbReference type="NCBI Taxonomy" id="382504"/>
    <lineage>
        <taxon>Bacteria</taxon>
        <taxon>Bacillati</taxon>
        <taxon>Actinomycetota</taxon>
        <taxon>Actinomycetes</taxon>
        <taxon>Mycobacteriales</taxon>
        <taxon>Nocardiaceae</taxon>
        <taxon>Nocardia</taxon>
    </lineage>
</organism>
<dbReference type="PANTHER" id="PTHR43537">
    <property type="entry name" value="TRANSCRIPTIONAL REGULATOR, GNTR FAMILY"/>
    <property type="match status" value="1"/>
</dbReference>
<gene>
    <name evidence="6" type="ORF">GCM10011588_29190</name>
</gene>
<feature type="region of interest" description="Disordered" evidence="4">
    <location>
        <begin position="1"/>
        <end position="20"/>
    </location>
</feature>
<dbReference type="AlphaFoldDB" id="A0A917RL44"/>
<evidence type="ECO:0000256" key="2">
    <source>
        <dbReference type="ARBA" id="ARBA00023125"/>
    </source>
</evidence>
<dbReference type="Gene3D" id="1.20.120.530">
    <property type="entry name" value="GntR ligand-binding domain-like"/>
    <property type="match status" value="1"/>
</dbReference>
<dbReference type="EMBL" id="BMMH01000005">
    <property type="protein sequence ID" value="GGL12937.1"/>
    <property type="molecule type" value="Genomic_DNA"/>
</dbReference>
<dbReference type="GO" id="GO:0003677">
    <property type="term" value="F:DNA binding"/>
    <property type="evidence" value="ECO:0007669"/>
    <property type="project" value="UniProtKB-KW"/>
</dbReference>
<reference evidence="6" key="1">
    <citation type="journal article" date="2014" name="Int. J. Syst. Evol. Microbiol.">
        <title>Complete genome sequence of Corynebacterium casei LMG S-19264T (=DSM 44701T), isolated from a smear-ripened cheese.</title>
        <authorList>
            <consortium name="US DOE Joint Genome Institute (JGI-PGF)"/>
            <person name="Walter F."/>
            <person name="Albersmeier A."/>
            <person name="Kalinowski J."/>
            <person name="Ruckert C."/>
        </authorList>
    </citation>
    <scope>NUCLEOTIDE SEQUENCE</scope>
    <source>
        <strain evidence="6">CGMCC 4.3508</strain>
    </source>
</reference>
<dbReference type="InterPro" id="IPR008920">
    <property type="entry name" value="TF_FadR/GntR_C"/>
</dbReference>
<evidence type="ECO:0000256" key="1">
    <source>
        <dbReference type="ARBA" id="ARBA00023015"/>
    </source>
</evidence>
<dbReference type="Pfam" id="PF00392">
    <property type="entry name" value="GntR"/>
    <property type="match status" value="1"/>
</dbReference>
<keyword evidence="7" id="KW-1185">Reference proteome</keyword>
<keyword evidence="2" id="KW-0238">DNA-binding</keyword>
<keyword evidence="1" id="KW-0805">Transcription regulation</keyword>
<dbReference type="Gene3D" id="1.10.10.10">
    <property type="entry name" value="Winged helix-like DNA-binding domain superfamily/Winged helix DNA-binding domain"/>
    <property type="match status" value="1"/>
</dbReference>
<dbReference type="PANTHER" id="PTHR43537:SF5">
    <property type="entry name" value="UXU OPERON TRANSCRIPTIONAL REGULATOR"/>
    <property type="match status" value="1"/>
</dbReference>
<evidence type="ECO:0000313" key="7">
    <source>
        <dbReference type="Proteomes" id="UP000638263"/>
    </source>
</evidence>
<dbReference type="PROSITE" id="PS50949">
    <property type="entry name" value="HTH_GNTR"/>
    <property type="match status" value="1"/>
</dbReference>
<dbReference type="Pfam" id="PF07729">
    <property type="entry name" value="FCD"/>
    <property type="match status" value="1"/>
</dbReference>
<name>A0A917RL44_9NOCA</name>
<evidence type="ECO:0000256" key="4">
    <source>
        <dbReference type="SAM" id="MobiDB-lite"/>
    </source>
</evidence>
<feature type="domain" description="HTH gntR-type" evidence="5">
    <location>
        <begin position="33"/>
        <end position="103"/>
    </location>
</feature>
<comment type="caution">
    <text evidence="6">The sequence shown here is derived from an EMBL/GenBank/DDBJ whole genome shotgun (WGS) entry which is preliminary data.</text>
</comment>
<reference evidence="6" key="2">
    <citation type="submission" date="2020-09" db="EMBL/GenBank/DDBJ databases">
        <authorList>
            <person name="Sun Q."/>
            <person name="Zhou Y."/>
        </authorList>
    </citation>
    <scope>NUCLEOTIDE SEQUENCE</scope>
    <source>
        <strain evidence="6">CGMCC 4.3508</strain>
    </source>
</reference>
<evidence type="ECO:0000313" key="6">
    <source>
        <dbReference type="EMBL" id="GGL12937.1"/>
    </source>
</evidence>
<dbReference type="CDD" id="cd07377">
    <property type="entry name" value="WHTH_GntR"/>
    <property type="match status" value="1"/>
</dbReference>
<dbReference type="InterPro" id="IPR036390">
    <property type="entry name" value="WH_DNA-bd_sf"/>
</dbReference>
<dbReference type="InterPro" id="IPR011711">
    <property type="entry name" value="GntR_C"/>
</dbReference>
<dbReference type="InterPro" id="IPR000524">
    <property type="entry name" value="Tscrpt_reg_HTH_GntR"/>
</dbReference>
<protein>
    <submittedName>
        <fullName evidence="6">GntR family transcriptional regulator</fullName>
    </submittedName>
</protein>
<dbReference type="SUPFAM" id="SSF48008">
    <property type="entry name" value="GntR ligand-binding domain-like"/>
    <property type="match status" value="1"/>
</dbReference>
<dbReference type="Proteomes" id="UP000638263">
    <property type="component" value="Unassembled WGS sequence"/>
</dbReference>
<accession>A0A917RL44</accession>
<proteinExistence type="predicted"/>
<evidence type="ECO:0000256" key="3">
    <source>
        <dbReference type="ARBA" id="ARBA00023163"/>
    </source>
</evidence>
<dbReference type="InterPro" id="IPR036388">
    <property type="entry name" value="WH-like_DNA-bd_sf"/>
</dbReference>
<dbReference type="SMART" id="SM00895">
    <property type="entry name" value="FCD"/>
    <property type="match status" value="1"/>
</dbReference>
<evidence type="ECO:0000259" key="5">
    <source>
        <dbReference type="PROSITE" id="PS50949"/>
    </source>
</evidence>
<dbReference type="GO" id="GO:0003700">
    <property type="term" value="F:DNA-binding transcription factor activity"/>
    <property type="evidence" value="ECO:0007669"/>
    <property type="project" value="InterPro"/>
</dbReference>
<sequence length="272" mass="30095">MELDEGAGPSGGSPGAHAARNPGAAAVVSVRVPKMAELVVAQLRRQIIRGELLEGDALPSETELMQRYGISRPTLREAFRVLESESLIRIRRGAHGGARVQPPTQRVAAKYTSFLLEYRGVTLRDVYEARVALEVPRVGDLARNRTPADLATLRESLERHAAAEQEDPHLAIKLHGEFHMLVIRLADNGTLLLLSEMLQDIIDLGNVSLHADAEVSEEEARTAAVRTHRRLYDYIVEHDSAAAESLWRRHLEETMVYLLGDNAAMTVSDLFD</sequence>
<dbReference type="PRINTS" id="PR00035">
    <property type="entry name" value="HTHGNTR"/>
</dbReference>